<keyword evidence="5" id="KW-0539">Nucleus</keyword>
<dbReference type="FunCoup" id="A0A6P8P799">
    <property type="interactions" value="3238"/>
</dbReference>
<dbReference type="Gene3D" id="3.30.70.330">
    <property type="match status" value="1"/>
</dbReference>
<dbReference type="AlphaFoldDB" id="A0A6P8P799"/>
<dbReference type="GO" id="GO:0000472">
    <property type="term" value="P:endonucleolytic cleavage to generate mature 5'-end of SSU-rRNA from (SSU-rRNA, 5.8S rRNA, LSU-rRNA)"/>
    <property type="evidence" value="ECO:0007669"/>
    <property type="project" value="TreeGrafter"/>
</dbReference>
<dbReference type="RefSeq" id="XP_033779554.1">
    <property type="nucleotide sequence ID" value="XM_033923663.1"/>
</dbReference>
<dbReference type="GeneID" id="117349924"/>
<keyword evidence="7" id="KW-1185">Reference proteome</keyword>
<evidence type="ECO:0000313" key="7">
    <source>
        <dbReference type="Proteomes" id="UP000515159"/>
    </source>
</evidence>
<dbReference type="OrthoDB" id="287393at2759"/>
<evidence type="ECO:0000313" key="8">
    <source>
        <dbReference type="RefSeq" id="XP_033779554.1"/>
    </source>
</evidence>
<proteinExistence type="inferred from homology"/>
<dbReference type="SUPFAM" id="SSF54928">
    <property type="entry name" value="RNA-binding domain, RBD"/>
    <property type="match status" value="1"/>
</dbReference>
<dbReference type="CTD" id="29777"/>
<dbReference type="PANTHER" id="PTHR12311:SF7">
    <property type="entry name" value="ACTIVATOR OF BASAL TRANSCRIPTION 1"/>
    <property type="match status" value="1"/>
</dbReference>
<dbReference type="InParanoid" id="A0A6P8P799"/>
<dbReference type="InterPro" id="IPR034353">
    <property type="entry name" value="ABT1/ESF2_RRM"/>
</dbReference>
<feature type="compositionally biased region" description="Acidic residues" evidence="6">
    <location>
        <begin position="18"/>
        <end position="27"/>
    </location>
</feature>
<dbReference type="InterPro" id="IPR035979">
    <property type="entry name" value="RBD_domain_sf"/>
</dbReference>
<comment type="similarity">
    <text evidence="2">Belongs to the ESF2/ABP1 family.</text>
</comment>
<dbReference type="InterPro" id="IPR039119">
    <property type="entry name" value="ABT1/Esf2"/>
</dbReference>
<feature type="region of interest" description="Disordered" evidence="6">
    <location>
        <begin position="1"/>
        <end position="45"/>
    </location>
</feature>
<sequence length="271" mass="31783">MSDKGEQVVDKLPMETESSAETEEEKDLENISKDQDLLSGDPTRTMKEKKAIPGIIYLGHIPPRLRPRHIRNMLSVHGEVGRIFLQAEDRFVRKKKKKAGTNAKDFTEGWVEFRDKKIAKLVAASLNNTPMGTRKKNRFHDDLWNMKYLHRFSWAHLSERLAYERQVRRQRMQVEVSQAKRETNFFLQNVEMSKSFERAERRRAKEGLVNNGTTKDSSWNFTQRKTEEEIQAYKLRRGKQKLSSKTKEFEEKAQSNRTLLAKIFNHGASQE</sequence>
<dbReference type="GO" id="GO:0034462">
    <property type="term" value="P:small-subunit processome assembly"/>
    <property type="evidence" value="ECO:0007669"/>
    <property type="project" value="TreeGrafter"/>
</dbReference>
<accession>A0A6P8P799</accession>
<name>A0A6P8P799_GEOSA</name>
<reference evidence="8" key="1">
    <citation type="submission" date="2025-08" db="UniProtKB">
        <authorList>
            <consortium name="RefSeq"/>
        </authorList>
    </citation>
    <scope>IDENTIFICATION</scope>
</reference>
<gene>
    <name evidence="8" type="primary">ABT1</name>
</gene>
<dbReference type="GO" id="GO:0000447">
    <property type="term" value="P:endonucleolytic cleavage in ITS1 to separate SSU-rRNA from 5.8S rRNA and LSU-rRNA from tricistronic rRNA transcript (SSU-rRNA, 5.8S rRNA, LSU-rRNA)"/>
    <property type="evidence" value="ECO:0007669"/>
    <property type="project" value="TreeGrafter"/>
</dbReference>
<evidence type="ECO:0000256" key="5">
    <source>
        <dbReference type="ARBA" id="ARBA00023242"/>
    </source>
</evidence>
<dbReference type="GO" id="GO:0003723">
    <property type="term" value="F:RNA binding"/>
    <property type="evidence" value="ECO:0007669"/>
    <property type="project" value="UniProtKB-KW"/>
</dbReference>
<dbReference type="CDD" id="cd12263">
    <property type="entry name" value="RRM_ABT1_like"/>
    <property type="match status" value="1"/>
</dbReference>
<dbReference type="InterPro" id="IPR012677">
    <property type="entry name" value="Nucleotide-bd_a/b_plait_sf"/>
</dbReference>
<protein>
    <recommendedName>
        <fullName evidence="3">Activator of basal transcription 1</fullName>
    </recommendedName>
</protein>
<evidence type="ECO:0000256" key="6">
    <source>
        <dbReference type="SAM" id="MobiDB-lite"/>
    </source>
</evidence>
<evidence type="ECO:0000256" key="3">
    <source>
        <dbReference type="ARBA" id="ARBA00020737"/>
    </source>
</evidence>
<evidence type="ECO:0000256" key="2">
    <source>
        <dbReference type="ARBA" id="ARBA00005819"/>
    </source>
</evidence>
<feature type="compositionally biased region" description="Basic and acidic residues" evidence="6">
    <location>
        <begin position="1"/>
        <end position="14"/>
    </location>
</feature>
<evidence type="ECO:0000256" key="4">
    <source>
        <dbReference type="ARBA" id="ARBA00022884"/>
    </source>
</evidence>
<dbReference type="Proteomes" id="UP000515159">
    <property type="component" value="Chromosome 1"/>
</dbReference>
<keyword evidence="4" id="KW-0694">RNA-binding</keyword>
<organism evidence="7 8">
    <name type="scientific">Geotrypetes seraphini</name>
    <name type="common">Gaboon caecilian</name>
    <name type="synonym">Caecilia seraphini</name>
    <dbReference type="NCBI Taxonomy" id="260995"/>
    <lineage>
        <taxon>Eukaryota</taxon>
        <taxon>Metazoa</taxon>
        <taxon>Chordata</taxon>
        <taxon>Craniata</taxon>
        <taxon>Vertebrata</taxon>
        <taxon>Euteleostomi</taxon>
        <taxon>Amphibia</taxon>
        <taxon>Gymnophiona</taxon>
        <taxon>Geotrypetes</taxon>
    </lineage>
</organism>
<dbReference type="KEGG" id="gsh:117349924"/>
<dbReference type="GO" id="GO:0000480">
    <property type="term" value="P:endonucleolytic cleavage in 5'-ETS of tricistronic rRNA transcript (SSU-rRNA, 5.8S rRNA, LSU-rRNA)"/>
    <property type="evidence" value="ECO:0007669"/>
    <property type="project" value="TreeGrafter"/>
</dbReference>
<comment type="subcellular location">
    <subcellularLocation>
        <location evidence="1">Nucleus</location>
        <location evidence="1">Nucleolus</location>
    </subcellularLocation>
</comment>
<dbReference type="GO" id="GO:0005730">
    <property type="term" value="C:nucleolus"/>
    <property type="evidence" value="ECO:0007669"/>
    <property type="project" value="UniProtKB-SubCell"/>
</dbReference>
<dbReference type="PANTHER" id="PTHR12311">
    <property type="entry name" value="ACTIVATOR OF BASAL TRANSCRIPTION 1"/>
    <property type="match status" value="1"/>
</dbReference>
<evidence type="ECO:0000256" key="1">
    <source>
        <dbReference type="ARBA" id="ARBA00004604"/>
    </source>
</evidence>